<dbReference type="InterPro" id="IPR024909">
    <property type="entry name" value="Cys-tRNA/MSH_ligase"/>
</dbReference>
<dbReference type="Pfam" id="PF01406">
    <property type="entry name" value="tRNA-synt_1e"/>
    <property type="match status" value="1"/>
</dbReference>
<sequence length="216" mass="24591">MGNPELVLFNSMSKQKEPFKPIVDGKVSMYVCGVTPYDLSHIGHARAYVAFDVLHRYLKHLGYEIKYVRNFTDIDDKIIKRANEAGEDPLSLSSRFSKEFLDDMAVLQCLPPTHEPRVTDHIEQIKDMIAKIIDNGHAYTLEGDVYFSVDSFPDYCRLSGRKLDDNLAGGGGRASVDLRKRNPADFALWKEIHRFFVFGPASDGLQYTRKLRDESV</sequence>
<dbReference type="GO" id="GO:0004817">
    <property type="term" value="F:cysteine-tRNA ligase activity"/>
    <property type="evidence" value="ECO:0007669"/>
    <property type="project" value="TreeGrafter"/>
</dbReference>
<dbReference type="AlphaFoldDB" id="A0A6P5FDN1"/>
<evidence type="ECO:0000256" key="3">
    <source>
        <dbReference type="ARBA" id="ARBA00022840"/>
    </source>
</evidence>
<reference evidence="5" key="1">
    <citation type="journal article" date="2015" name="Nat. Genet.">
        <title>The pineapple genome and the evolution of CAM photosynthesis.</title>
        <authorList>
            <person name="Ming R."/>
            <person name="VanBuren R."/>
            <person name="Wai C.M."/>
            <person name="Tang H."/>
            <person name="Schatz M.C."/>
            <person name="Bowers J.E."/>
            <person name="Lyons E."/>
            <person name="Wang M.L."/>
            <person name="Chen J."/>
            <person name="Biggers E."/>
            <person name="Zhang J."/>
            <person name="Huang L."/>
            <person name="Zhang L."/>
            <person name="Miao W."/>
            <person name="Zhang J."/>
            <person name="Ye Z."/>
            <person name="Miao C."/>
            <person name="Lin Z."/>
            <person name="Wang H."/>
            <person name="Zhou H."/>
            <person name="Yim W.C."/>
            <person name="Priest H.D."/>
            <person name="Zheng C."/>
            <person name="Woodhouse M."/>
            <person name="Edger P.P."/>
            <person name="Guyot R."/>
            <person name="Guo H.B."/>
            <person name="Guo H."/>
            <person name="Zheng G."/>
            <person name="Singh R."/>
            <person name="Sharma A."/>
            <person name="Min X."/>
            <person name="Zheng Y."/>
            <person name="Lee H."/>
            <person name="Gurtowski J."/>
            <person name="Sedlazeck F.J."/>
            <person name="Harkess A."/>
            <person name="McKain M.R."/>
            <person name="Liao Z."/>
            <person name="Fang J."/>
            <person name="Liu J."/>
            <person name="Zhang X."/>
            <person name="Zhang Q."/>
            <person name="Hu W."/>
            <person name="Qin Y."/>
            <person name="Wang K."/>
            <person name="Chen L.Y."/>
            <person name="Shirley N."/>
            <person name="Lin Y.R."/>
            <person name="Liu L.Y."/>
            <person name="Hernandez A.G."/>
            <person name="Wright C.L."/>
            <person name="Bulone V."/>
            <person name="Tuskan G.A."/>
            <person name="Heath K."/>
            <person name="Zee F."/>
            <person name="Moore P.H."/>
            <person name="Sunkar R."/>
            <person name="Leebens-Mack J.H."/>
            <person name="Mockler T."/>
            <person name="Bennetzen J.L."/>
            <person name="Freeling M."/>
            <person name="Sankoff D."/>
            <person name="Paterson A.H."/>
            <person name="Zhu X."/>
            <person name="Yang X."/>
            <person name="Smith J.A."/>
            <person name="Cushman J.C."/>
            <person name="Paull R.E."/>
            <person name="Yu Q."/>
        </authorList>
    </citation>
    <scope>NUCLEOTIDE SEQUENCE [LARGE SCALE GENOMIC DNA]</scope>
    <source>
        <strain evidence="5">cv. F153</strain>
    </source>
</reference>
<evidence type="ECO:0000313" key="6">
    <source>
        <dbReference type="RefSeq" id="XP_020094346.1"/>
    </source>
</evidence>
<feature type="domain" description="tRNA synthetases class I catalytic" evidence="4">
    <location>
        <begin position="19"/>
        <end position="191"/>
    </location>
</feature>
<accession>A0A6P5FDN1</accession>
<dbReference type="PANTHER" id="PTHR10890:SF26">
    <property type="entry name" value="CYSTEINE--TRNA LIGASE 1, CYTOPLASMIC-RELATED"/>
    <property type="match status" value="1"/>
</dbReference>
<dbReference type="RefSeq" id="XP_020094346.1">
    <property type="nucleotide sequence ID" value="XM_020238757.1"/>
</dbReference>
<dbReference type="InterPro" id="IPR032678">
    <property type="entry name" value="tRNA-synt_1_cat_dom"/>
</dbReference>
<gene>
    <name evidence="6" type="primary">LOC109714237</name>
</gene>
<evidence type="ECO:0000256" key="1">
    <source>
        <dbReference type="ARBA" id="ARBA00022598"/>
    </source>
</evidence>
<keyword evidence="1" id="KW-0436">Ligase</keyword>
<dbReference type="PANTHER" id="PTHR10890">
    <property type="entry name" value="CYSTEINYL-TRNA SYNTHETASE"/>
    <property type="match status" value="1"/>
</dbReference>
<name>A0A6P5FDN1_ANACO</name>
<dbReference type="InterPro" id="IPR014729">
    <property type="entry name" value="Rossmann-like_a/b/a_fold"/>
</dbReference>
<proteinExistence type="predicted"/>
<dbReference type="OrthoDB" id="438179at2759"/>
<keyword evidence="2" id="KW-0547">Nucleotide-binding</keyword>
<reference evidence="6" key="2">
    <citation type="submission" date="2025-08" db="UniProtKB">
        <authorList>
            <consortium name="RefSeq"/>
        </authorList>
    </citation>
    <scope>IDENTIFICATION</scope>
</reference>
<dbReference type="SUPFAM" id="SSF52374">
    <property type="entry name" value="Nucleotidylyl transferase"/>
    <property type="match status" value="1"/>
</dbReference>
<dbReference type="Gene3D" id="3.40.50.620">
    <property type="entry name" value="HUPs"/>
    <property type="match status" value="1"/>
</dbReference>
<evidence type="ECO:0000313" key="5">
    <source>
        <dbReference type="Proteomes" id="UP000515123"/>
    </source>
</evidence>
<evidence type="ECO:0000256" key="2">
    <source>
        <dbReference type="ARBA" id="ARBA00022741"/>
    </source>
</evidence>
<dbReference type="GO" id="GO:0006423">
    <property type="term" value="P:cysteinyl-tRNA aminoacylation"/>
    <property type="evidence" value="ECO:0007669"/>
    <property type="project" value="TreeGrafter"/>
</dbReference>
<dbReference type="Proteomes" id="UP000515123">
    <property type="component" value="Linkage group 1"/>
</dbReference>
<keyword evidence="3" id="KW-0067">ATP-binding</keyword>
<evidence type="ECO:0000259" key="4">
    <source>
        <dbReference type="Pfam" id="PF01406"/>
    </source>
</evidence>
<dbReference type="GO" id="GO:0005737">
    <property type="term" value="C:cytoplasm"/>
    <property type="evidence" value="ECO:0007669"/>
    <property type="project" value="TreeGrafter"/>
</dbReference>
<organism evidence="5 6">
    <name type="scientific">Ananas comosus</name>
    <name type="common">Pineapple</name>
    <name type="synonym">Ananas ananas</name>
    <dbReference type="NCBI Taxonomy" id="4615"/>
    <lineage>
        <taxon>Eukaryota</taxon>
        <taxon>Viridiplantae</taxon>
        <taxon>Streptophyta</taxon>
        <taxon>Embryophyta</taxon>
        <taxon>Tracheophyta</taxon>
        <taxon>Spermatophyta</taxon>
        <taxon>Magnoliopsida</taxon>
        <taxon>Liliopsida</taxon>
        <taxon>Poales</taxon>
        <taxon>Bromeliaceae</taxon>
        <taxon>Bromelioideae</taxon>
        <taxon>Ananas</taxon>
    </lineage>
</organism>
<dbReference type="GeneID" id="109714237"/>
<keyword evidence="5" id="KW-1185">Reference proteome</keyword>
<dbReference type="GO" id="GO:0005524">
    <property type="term" value="F:ATP binding"/>
    <property type="evidence" value="ECO:0007669"/>
    <property type="project" value="UniProtKB-KW"/>
</dbReference>
<protein>
    <submittedName>
        <fullName evidence="6">Cysteine--tRNA ligase, chloroplastic/mitochondrial-like</fullName>
    </submittedName>
</protein>